<name>B8KQG3_9GAMM</name>
<dbReference type="SUPFAM" id="SSF53474">
    <property type="entry name" value="alpha/beta-Hydrolases"/>
    <property type="match status" value="1"/>
</dbReference>
<feature type="domain" description="AB hydrolase-1" evidence="1">
    <location>
        <begin position="24"/>
        <end position="258"/>
    </location>
</feature>
<dbReference type="eggNOG" id="COG2267">
    <property type="taxonomic scope" value="Bacteria"/>
</dbReference>
<dbReference type="PANTHER" id="PTHR43194:SF2">
    <property type="entry name" value="PEROXISOMAL MEMBRANE PROTEIN LPX1"/>
    <property type="match status" value="1"/>
</dbReference>
<evidence type="ECO:0000313" key="3">
    <source>
        <dbReference type="Proteomes" id="UP000004699"/>
    </source>
</evidence>
<accession>B8KQG3</accession>
<keyword evidence="2" id="KW-0378">Hydrolase</keyword>
<gene>
    <name evidence="2" type="ORF">NOR51B_838</name>
</gene>
<protein>
    <submittedName>
        <fullName evidence="2">Carboxylesterase BioH</fullName>
        <ecNumber evidence="2">3.1.1.1</ecNumber>
    </submittedName>
</protein>
<dbReference type="GO" id="GO:0106435">
    <property type="term" value="F:carboxylesterase activity"/>
    <property type="evidence" value="ECO:0007669"/>
    <property type="project" value="UniProtKB-EC"/>
</dbReference>
<dbReference type="OrthoDB" id="8680283at2"/>
<dbReference type="RefSeq" id="WP_009019645.1">
    <property type="nucleotide sequence ID" value="NZ_DS999411.1"/>
</dbReference>
<evidence type="ECO:0000313" key="2">
    <source>
        <dbReference type="EMBL" id="EED34898.1"/>
    </source>
</evidence>
<dbReference type="PANTHER" id="PTHR43194">
    <property type="entry name" value="HYDROLASE ALPHA/BETA FOLD FAMILY"/>
    <property type="match status" value="1"/>
</dbReference>
<dbReference type="Proteomes" id="UP000004699">
    <property type="component" value="Unassembled WGS sequence"/>
</dbReference>
<dbReference type="InterPro" id="IPR029058">
    <property type="entry name" value="AB_hydrolase_fold"/>
</dbReference>
<dbReference type="STRING" id="565045.NOR51B_838"/>
<dbReference type="InterPro" id="IPR050228">
    <property type="entry name" value="Carboxylesterase_BioH"/>
</dbReference>
<dbReference type="EMBL" id="DS999411">
    <property type="protein sequence ID" value="EED34898.1"/>
    <property type="molecule type" value="Genomic_DNA"/>
</dbReference>
<dbReference type="Pfam" id="PF12697">
    <property type="entry name" value="Abhydrolase_6"/>
    <property type="match status" value="1"/>
</dbReference>
<sequence length="267" mass="28582">MAYLTVEDNKQVYFEDYGSGDTAIVLIHAWGMSSRTWDSVLLPLLDAGHRVITIDHRGCGRSDHDFADLSISAIASDVAKLVEDRGLNKVVLNGWSLGGAVATQAAHLLGDRCAGMVLTAGATPVYTQKPDLDLGGAADDVRGIVAAMNADRVNFLSQLSHAVCAKPVSSEMTDWMSDIFIASSARSSSTLGELADIDQREILLDLNVPILSYVCGQDGFVAPGIARWVVENHPRAEGVELPDSGHAPFIEEPEAYMDALKQFLAGL</sequence>
<dbReference type="HOGENOM" id="CLU_020336_12_3_6"/>
<proteinExistence type="predicted"/>
<dbReference type="Gene3D" id="3.40.50.1820">
    <property type="entry name" value="alpha/beta hydrolase"/>
    <property type="match status" value="1"/>
</dbReference>
<reference evidence="3" key="1">
    <citation type="journal article" date="2013" name="BMC Microbiol.">
        <title>Taxonomy and evolution of bacteriochlorophyll a-containing members of the OM60/NOR5 clade of marine gammaproteobacteria: description of Luminiphilus syltensis gen. nov., sp. nov., reclassification of Haliea rubra as Pseudohaliea rubra gen. nov., comb. nov., and emendation of Chromatocurvus halotolerans.</title>
        <authorList>
            <person name="Spring S."/>
            <person name="Riedel T."/>
            <person name="Sproer C."/>
            <person name="Yan S."/>
            <person name="Harder J."/>
            <person name="Fuchs B.M."/>
        </authorList>
    </citation>
    <scope>NUCLEOTIDE SEQUENCE [LARGE SCALE GENOMIC DNA]</scope>
    <source>
        <strain evidence="3">NOR51-B</strain>
    </source>
</reference>
<dbReference type="AlphaFoldDB" id="B8KQG3"/>
<evidence type="ECO:0000259" key="1">
    <source>
        <dbReference type="Pfam" id="PF12697"/>
    </source>
</evidence>
<dbReference type="EC" id="3.1.1.1" evidence="2"/>
<dbReference type="InterPro" id="IPR000073">
    <property type="entry name" value="AB_hydrolase_1"/>
</dbReference>
<organism evidence="2 3">
    <name type="scientific">Luminiphilus syltensis NOR5-1B</name>
    <dbReference type="NCBI Taxonomy" id="565045"/>
    <lineage>
        <taxon>Bacteria</taxon>
        <taxon>Pseudomonadati</taxon>
        <taxon>Pseudomonadota</taxon>
        <taxon>Gammaproteobacteria</taxon>
        <taxon>Cellvibrionales</taxon>
        <taxon>Halieaceae</taxon>
        <taxon>Luminiphilus</taxon>
    </lineage>
</organism>
<keyword evidence="3" id="KW-1185">Reference proteome</keyword>